<comment type="caution">
    <text evidence="9">The sequence shown here is derived from an EMBL/GenBank/DDBJ whole genome shotgun (WGS) entry which is preliminary data.</text>
</comment>
<dbReference type="InterPro" id="IPR029060">
    <property type="entry name" value="PIN-like_dom_sf"/>
</dbReference>
<evidence type="ECO:0000256" key="3">
    <source>
        <dbReference type="ARBA" id="ARBA00022722"/>
    </source>
</evidence>
<accession>A0A0G0LPU4</accession>
<dbReference type="InterPro" id="IPR002716">
    <property type="entry name" value="PIN_dom"/>
</dbReference>
<feature type="domain" description="PIN" evidence="8">
    <location>
        <begin position="4"/>
        <end position="120"/>
    </location>
</feature>
<protein>
    <submittedName>
        <fullName evidence="9">Putative ribonuclease VapC19</fullName>
    </submittedName>
</protein>
<evidence type="ECO:0000313" key="9">
    <source>
        <dbReference type="EMBL" id="KKQ93918.1"/>
    </source>
</evidence>
<dbReference type="EMBL" id="LBVW01000006">
    <property type="protein sequence ID" value="KKQ93918.1"/>
    <property type="molecule type" value="Genomic_DNA"/>
</dbReference>
<dbReference type="GO" id="GO:0016787">
    <property type="term" value="F:hydrolase activity"/>
    <property type="evidence" value="ECO:0007669"/>
    <property type="project" value="UniProtKB-KW"/>
</dbReference>
<evidence type="ECO:0000256" key="7">
    <source>
        <dbReference type="ARBA" id="ARBA00038093"/>
    </source>
</evidence>
<sequence length="127" mass="14351">MKLVFDTSILIDYLRGGNRWNDFLETVDKENTELYLPTVVAFELFSGKSSSNAYIIKKILNITMLFKLIDLSWSIGKKAGEIYRDYIPTLQVPDYIVAATALEVGATVVTLNQKHFDKIPGVSIYPL</sequence>
<dbReference type="STRING" id="1618573.UT19_C0006G0046"/>
<evidence type="ECO:0000256" key="4">
    <source>
        <dbReference type="ARBA" id="ARBA00022723"/>
    </source>
</evidence>
<dbReference type="SUPFAM" id="SSF88723">
    <property type="entry name" value="PIN domain-like"/>
    <property type="match status" value="1"/>
</dbReference>
<keyword evidence="4" id="KW-0479">Metal-binding</keyword>
<dbReference type="GO" id="GO:0046872">
    <property type="term" value="F:metal ion binding"/>
    <property type="evidence" value="ECO:0007669"/>
    <property type="project" value="UniProtKB-KW"/>
</dbReference>
<dbReference type="PANTHER" id="PTHR33653:SF1">
    <property type="entry name" value="RIBONUCLEASE VAPC2"/>
    <property type="match status" value="1"/>
</dbReference>
<dbReference type="AlphaFoldDB" id="A0A0G0LPU4"/>
<name>A0A0G0LPU4_9BACT</name>
<keyword evidence="2" id="KW-1277">Toxin-antitoxin system</keyword>
<evidence type="ECO:0000256" key="2">
    <source>
        <dbReference type="ARBA" id="ARBA00022649"/>
    </source>
</evidence>
<dbReference type="Gene3D" id="3.40.50.1010">
    <property type="entry name" value="5'-nuclease"/>
    <property type="match status" value="1"/>
</dbReference>
<dbReference type="Proteomes" id="UP000034932">
    <property type="component" value="Unassembled WGS sequence"/>
</dbReference>
<evidence type="ECO:0000256" key="6">
    <source>
        <dbReference type="ARBA" id="ARBA00022842"/>
    </source>
</evidence>
<evidence type="ECO:0000256" key="1">
    <source>
        <dbReference type="ARBA" id="ARBA00001946"/>
    </source>
</evidence>
<evidence type="ECO:0000259" key="8">
    <source>
        <dbReference type="Pfam" id="PF01850"/>
    </source>
</evidence>
<evidence type="ECO:0000256" key="5">
    <source>
        <dbReference type="ARBA" id="ARBA00022801"/>
    </source>
</evidence>
<comment type="similarity">
    <text evidence="7">Belongs to the PINc/VapC protein family.</text>
</comment>
<keyword evidence="5" id="KW-0378">Hydrolase</keyword>
<dbReference type="PANTHER" id="PTHR33653">
    <property type="entry name" value="RIBONUCLEASE VAPC2"/>
    <property type="match status" value="1"/>
</dbReference>
<dbReference type="GO" id="GO:0004518">
    <property type="term" value="F:nuclease activity"/>
    <property type="evidence" value="ECO:0007669"/>
    <property type="project" value="UniProtKB-KW"/>
</dbReference>
<dbReference type="CDD" id="cd18741">
    <property type="entry name" value="PIN_VapC4-5_FitB-like"/>
    <property type="match status" value="1"/>
</dbReference>
<gene>
    <name evidence="9" type="ORF">UT19_C0006G0046</name>
</gene>
<keyword evidence="6" id="KW-0460">Magnesium</keyword>
<keyword evidence="3" id="KW-0540">Nuclease</keyword>
<evidence type="ECO:0000313" key="10">
    <source>
        <dbReference type="Proteomes" id="UP000034932"/>
    </source>
</evidence>
<dbReference type="Pfam" id="PF01850">
    <property type="entry name" value="PIN"/>
    <property type="match status" value="1"/>
</dbReference>
<reference evidence="9 10" key="1">
    <citation type="journal article" date="2015" name="Nature">
        <title>rRNA introns, odd ribosomes, and small enigmatic genomes across a large radiation of phyla.</title>
        <authorList>
            <person name="Brown C.T."/>
            <person name="Hug L.A."/>
            <person name="Thomas B.C."/>
            <person name="Sharon I."/>
            <person name="Castelle C.J."/>
            <person name="Singh A."/>
            <person name="Wilkins M.J."/>
            <person name="Williams K.H."/>
            <person name="Banfield J.F."/>
        </authorList>
    </citation>
    <scope>NUCLEOTIDE SEQUENCE [LARGE SCALE GENOMIC DNA]</scope>
</reference>
<comment type="cofactor">
    <cofactor evidence="1">
        <name>Mg(2+)</name>
        <dbReference type="ChEBI" id="CHEBI:18420"/>
    </cofactor>
</comment>
<organism evidence="9 10">
    <name type="scientific">Candidatus Woesebacteria bacterium GW2011_GWB1_39_10b</name>
    <dbReference type="NCBI Taxonomy" id="1618573"/>
    <lineage>
        <taxon>Bacteria</taxon>
        <taxon>Candidatus Woeseibacteriota</taxon>
    </lineage>
</organism>
<dbReference type="InterPro" id="IPR050556">
    <property type="entry name" value="Type_II_TA_system_RNase"/>
</dbReference>
<proteinExistence type="inferred from homology"/>